<name>A0ACB8CPD1_DERSI</name>
<evidence type="ECO:0000313" key="1">
    <source>
        <dbReference type="EMBL" id="KAH7948858.1"/>
    </source>
</evidence>
<accession>A0ACB8CPD1</accession>
<gene>
    <name evidence="1" type="ORF">HPB49_002820</name>
</gene>
<keyword evidence="2" id="KW-1185">Reference proteome</keyword>
<proteinExistence type="predicted"/>
<evidence type="ECO:0000313" key="2">
    <source>
        <dbReference type="Proteomes" id="UP000821865"/>
    </source>
</evidence>
<organism evidence="1 2">
    <name type="scientific">Dermacentor silvarum</name>
    <name type="common">Tick</name>
    <dbReference type="NCBI Taxonomy" id="543639"/>
    <lineage>
        <taxon>Eukaryota</taxon>
        <taxon>Metazoa</taxon>
        <taxon>Ecdysozoa</taxon>
        <taxon>Arthropoda</taxon>
        <taxon>Chelicerata</taxon>
        <taxon>Arachnida</taxon>
        <taxon>Acari</taxon>
        <taxon>Parasitiformes</taxon>
        <taxon>Ixodida</taxon>
        <taxon>Ixodoidea</taxon>
        <taxon>Ixodidae</taxon>
        <taxon>Rhipicephalinae</taxon>
        <taxon>Dermacentor</taxon>
    </lineage>
</organism>
<dbReference type="Proteomes" id="UP000821865">
    <property type="component" value="Chromosome 5"/>
</dbReference>
<dbReference type="EMBL" id="CM023474">
    <property type="protein sequence ID" value="KAH7948858.1"/>
    <property type="molecule type" value="Genomic_DNA"/>
</dbReference>
<sequence>MREFYAVTGFPEAIGALDGCHFPVSPPKKHAMDYYNYKGCVLFDMVPPCKKRKFLSLEDKARILAEVASGQKKANVLEKFGISPSSLSTILKFKEAIEQALASGTSAKQKKPTPSAQEKLDKAMHTWFVETSAKKIPISGNAVQQKALNYACLLGIDDF</sequence>
<protein>
    <submittedName>
        <fullName evidence="1">Uncharacterized protein</fullName>
    </submittedName>
</protein>
<reference evidence="1" key="1">
    <citation type="submission" date="2020-05" db="EMBL/GenBank/DDBJ databases">
        <title>Large-scale comparative analyses of tick genomes elucidate their genetic diversity and vector capacities.</title>
        <authorList>
            <person name="Jia N."/>
            <person name="Wang J."/>
            <person name="Shi W."/>
            <person name="Du L."/>
            <person name="Sun Y."/>
            <person name="Zhan W."/>
            <person name="Jiang J."/>
            <person name="Wang Q."/>
            <person name="Zhang B."/>
            <person name="Ji P."/>
            <person name="Sakyi L.B."/>
            <person name="Cui X."/>
            <person name="Yuan T."/>
            <person name="Jiang B."/>
            <person name="Yang W."/>
            <person name="Lam T.T.-Y."/>
            <person name="Chang Q."/>
            <person name="Ding S."/>
            <person name="Wang X."/>
            <person name="Zhu J."/>
            <person name="Ruan X."/>
            <person name="Zhao L."/>
            <person name="Wei J."/>
            <person name="Que T."/>
            <person name="Du C."/>
            <person name="Cheng J."/>
            <person name="Dai P."/>
            <person name="Han X."/>
            <person name="Huang E."/>
            <person name="Gao Y."/>
            <person name="Liu J."/>
            <person name="Shao H."/>
            <person name="Ye R."/>
            <person name="Li L."/>
            <person name="Wei W."/>
            <person name="Wang X."/>
            <person name="Wang C."/>
            <person name="Yang T."/>
            <person name="Huo Q."/>
            <person name="Li W."/>
            <person name="Guo W."/>
            <person name="Chen H."/>
            <person name="Zhou L."/>
            <person name="Ni X."/>
            <person name="Tian J."/>
            <person name="Zhou Y."/>
            <person name="Sheng Y."/>
            <person name="Liu T."/>
            <person name="Pan Y."/>
            <person name="Xia L."/>
            <person name="Li J."/>
            <person name="Zhao F."/>
            <person name="Cao W."/>
        </authorList>
    </citation>
    <scope>NUCLEOTIDE SEQUENCE</scope>
    <source>
        <strain evidence="1">Dsil-2018</strain>
    </source>
</reference>
<comment type="caution">
    <text evidence="1">The sequence shown here is derived from an EMBL/GenBank/DDBJ whole genome shotgun (WGS) entry which is preliminary data.</text>
</comment>